<dbReference type="PRINTS" id="PR00364">
    <property type="entry name" value="DISEASERSIST"/>
</dbReference>
<dbReference type="SUPFAM" id="SSF48371">
    <property type="entry name" value="ARM repeat"/>
    <property type="match status" value="4"/>
</dbReference>
<keyword evidence="8" id="KW-0472">Membrane</keyword>
<feature type="repeat" description="ARM" evidence="11">
    <location>
        <begin position="1112"/>
        <end position="1150"/>
    </location>
</feature>
<dbReference type="Gene3D" id="1.25.10.10">
    <property type="entry name" value="Leucine-rich Repeat Variant"/>
    <property type="match status" value="6"/>
</dbReference>
<dbReference type="InterPro" id="IPR011989">
    <property type="entry name" value="ARM-like"/>
</dbReference>
<proteinExistence type="inferred from homology"/>
<protein>
    <recommendedName>
        <fullName evidence="5">Protein unc-45 homolog B</fullName>
    </recommendedName>
    <alternativeName>
        <fullName evidence="10">Vacuolar protein 8</fullName>
    </alternativeName>
</protein>
<gene>
    <name evidence="14" type="ORF">R1flu_013883</name>
</gene>
<dbReference type="SMART" id="SM00028">
    <property type="entry name" value="TPR"/>
    <property type="match status" value="3"/>
</dbReference>
<dbReference type="InterPro" id="IPR002182">
    <property type="entry name" value="NB-ARC"/>
</dbReference>
<accession>A0ABD1YI86</accession>
<evidence type="ECO:0000313" key="15">
    <source>
        <dbReference type="Proteomes" id="UP001605036"/>
    </source>
</evidence>
<evidence type="ECO:0000256" key="7">
    <source>
        <dbReference type="ARBA" id="ARBA00022737"/>
    </source>
</evidence>
<dbReference type="InterPro" id="IPR003593">
    <property type="entry name" value="AAA+_ATPase"/>
</dbReference>
<evidence type="ECO:0000256" key="4">
    <source>
        <dbReference type="ARBA" id="ARBA00005462"/>
    </source>
</evidence>
<feature type="repeat" description="ARM" evidence="11">
    <location>
        <begin position="1913"/>
        <end position="1942"/>
    </location>
</feature>
<keyword evidence="15" id="KW-1185">Reference proteome</keyword>
<dbReference type="SUPFAM" id="SSF52540">
    <property type="entry name" value="P-loop containing nucleoside triphosphate hydrolases"/>
    <property type="match status" value="1"/>
</dbReference>
<feature type="repeat" description="ARM" evidence="11">
    <location>
        <begin position="1642"/>
        <end position="1681"/>
    </location>
</feature>
<dbReference type="SMART" id="SM00567">
    <property type="entry name" value="EZ_HEAT"/>
    <property type="match status" value="11"/>
</dbReference>
<feature type="region of interest" description="Disordered" evidence="12">
    <location>
        <begin position="571"/>
        <end position="632"/>
    </location>
</feature>
<dbReference type="PANTHER" id="PTHR47249">
    <property type="entry name" value="VACUOLAR PROTEIN 8"/>
    <property type="match status" value="1"/>
</dbReference>
<dbReference type="PROSITE" id="PS50176">
    <property type="entry name" value="ARM_REPEAT"/>
    <property type="match status" value="7"/>
</dbReference>
<dbReference type="InterPro" id="IPR016024">
    <property type="entry name" value="ARM-type_fold"/>
</dbReference>
<dbReference type="EMBL" id="JBHFFA010000004">
    <property type="protein sequence ID" value="KAL2629197.1"/>
    <property type="molecule type" value="Genomic_DNA"/>
</dbReference>
<comment type="subcellular location">
    <subcellularLocation>
        <location evidence="1">Cytoplasm</location>
        <location evidence="1">Myofibril</location>
        <location evidence="1">Sarcomere</location>
        <location evidence="1">A band</location>
    </subcellularLocation>
    <subcellularLocation>
        <location evidence="2">Cytoplasm</location>
        <location evidence="2">Myofibril</location>
        <location evidence="2">Sarcomere</location>
        <location evidence="2">Z line</location>
    </subcellularLocation>
    <subcellularLocation>
        <location evidence="3">Vacuole membrane</location>
        <topology evidence="3">Lipid-anchor</topology>
    </subcellularLocation>
</comment>
<evidence type="ECO:0000256" key="10">
    <source>
        <dbReference type="ARBA" id="ARBA00026209"/>
    </source>
</evidence>
<feature type="domain" description="AAA+ ATPase" evidence="13">
    <location>
        <begin position="210"/>
        <end position="349"/>
    </location>
</feature>
<dbReference type="Pfam" id="PF00514">
    <property type="entry name" value="Arm"/>
    <property type="match status" value="2"/>
</dbReference>
<keyword evidence="9" id="KW-0449">Lipoprotein</keyword>
<feature type="repeat" description="ARM" evidence="11">
    <location>
        <begin position="1020"/>
        <end position="1050"/>
    </location>
</feature>
<dbReference type="InterPro" id="IPR027417">
    <property type="entry name" value="P-loop_NTPase"/>
</dbReference>
<feature type="compositionally biased region" description="Basic and acidic residues" evidence="12">
    <location>
        <begin position="571"/>
        <end position="596"/>
    </location>
</feature>
<feature type="compositionally biased region" description="Basic and acidic residues" evidence="12">
    <location>
        <begin position="611"/>
        <end position="628"/>
    </location>
</feature>
<evidence type="ECO:0000313" key="14">
    <source>
        <dbReference type="EMBL" id="KAL2629197.1"/>
    </source>
</evidence>
<dbReference type="InterPro" id="IPR019734">
    <property type="entry name" value="TPR_rpt"/>
</dbReference>
<evidence type="ECO:0000256" key="11">
    <source>
        <dbReference type="PROSITE-ProRule" id="PRU00259"/>
    </source>
</evidence>
<dbReference type="InterPro" id="IPR004155">
    <property type="entry name" value="PBS_lyase_HEAT"/>
</dbReference>
<dbReference type="InterPro" id="IPR011990">
    <property type="entry name" value="TPR-like_helical_dom_sf"/>
</dbReference>
<evidence type="ECO:0000256" key="2">
    <source>
        <dbReference type="ARBA" id="ARBA00004216"/>
    </source>
</evidence>
<dbReference type="InterPro" id="IPR000225">
    <property type="entry name" value="Armadillo"/>
</dbReference>
<evidence type="ECO:0000256" key="3">
    <source>
        <dbReference type="ARBA" id="ARBA00004592"/>
    </source>
</evidence>
<reference evidence="14 15" key="1">
    <citation type="submission" date="2024-09" db="EMBL/GenBank/DDBJ databases">
        <title>Chromosome-scale assembly of Riccia fluitans.</title>
        <authorList>
            <person name="Paukszto L."/>
            <person name="Sawicki J."/>
            <person name="Karawczyk K."/>
            <person name="Piernik-Szablinska J."/>
            <person name="Szczecinska M."/>
            <person name="Mazdziarz M."/>
        </authorList>
    </citation>
    <scope>NUCLEOTIDE SEQUENCE [LARGE SCALE GENOMIC DNA]</scope>
    <source>
        <strain evidence="14">Rf_01</strain>
        <tissue evidence="14">Aerial parts of the thallus</tissue>
    </source>
</reference>
<dbReference type="SUPFAM" id="SSF48452">
    <property type="entry name" value="TPR-like"/>
    <property type="match status" value="1"/>
</dbReference>
<feature type="repeat" description="ARM" evidence="11">
    <location>
        <begin position="1200"/>
        <end position="1229"/>
    </location>
</feature>
<dbReference type="Pfam" id="PF13646">
    <property type="entry name" value="HEAT_2"/>
    <property type="match status" value="1"/>
</dbReference>
<dbReference type="PANTHER" id="PTHR47249:SF1">
    <property type="entry name" value="VACUOLAR PROTEIN 8"/>
    <property type="match status" value="1"/>
</dbReference>
<evidence type="ECO:0000256" key="5">
    <source>
        <dbReference type="ARBA" id="ARBA00020768"/>
    </source>
</evidence>
<evidence type="ECO:0000256" key="12">
    <source>
        <dbReference type="SAM" id="MobiDB-lite"/>
    </source>
</evidence>
<evidence type="ECO:0000256" key="6">
    <source>
        <dbReference type="ARBA" id="ARBA00022554"/>
    </source>
</evidence>
<feature type="repeat" description="ARM" evidence="11">
    <location>
        <begin position="1780"/>
        <end position="1823"/>
    </location>
</feature>
<dbReference type="SMART" id="SM00185">
    <property type="entry name" value="ARM"/>
    <property type="match status" value="24"/>
</dbReference>
<dbReference type="Pfam" id="PF00931">
    <property type="entry name" value="NB-ARC"/>
    <property type="match status" value="1"/>
</dbReference>
<evidence type="ECO:0000256" key="9">
    <source>
        <dbReference type="ARBA" id="ARBA00023288"/>
    </source>
</evidence>
<evidence type="ECO:0000256" key="8">
    <source>
        <dbReference type="ARBA" id="ARBA00023136"/>
    </source>
</evidence>
<feature type="repeat" description="ARM" evidence="11">
    <location>
        <begin position="1824"/>
        <end position="1856"/>
    </location>
</feature>
<evidence type="ECO:0000256" key="1">
    <source>
        <dbReference type="ARBA" id="ARBA00004161"/>
    </source>
</evidence>
<keyword evidence="7" id="KW-0677">Repeat</keyword>
<dbReference type="Gene3D" id="3.40.50.300">
    <property type="entry name" value="P-loop containing nucleotide triphosphate hydrolases"/>
    <property type="match status" value="1"/>
</dbReference>
<comment type="caution">
    <text evidence="14">The sequence shown here is derived from an EMBL/GenBank/DDBJ whole genome shotgun (WGS) entry which is preliminary data.</text>
</comment>
<dbReference type="SMART" id="SM00382">
    <property type="entry name" value="AAA"/>
    <property type="match status" value="1"/>
</dbReference>
<name>A0ABD1YI86_9MARC</name>
<dbReference type="Gene3D" id="1.25.40.10">
    <property type="entry name" value="Tetratricopeptide repeat domain"/>
    <property type="match status" value="1"/>
</dbReference>
<evidence type="ECO:0000259" key="13">
    <source>
        <dbReference type="SMART" id="SM00382"/>
    </source>
</evidence>
<organism evidence="14 15">
    <name type="scientific">Riccia fluitans</name>
    <dbReference type="NCBI Taxonomy" id="41844"/>
    <lineage>
        <taxon>Eukaryota</taxon>
        <taxon>Viridiplantae</taxon>
        <taxon>Streptophyta</taxon>
        <taxon>Embryophyta</taxon>
        <taxon>Marchantiophyta</taxon>
        <taxon>Marchantiopsida</taxon>
        <taxon>Marchantiidae</taxon>
        <taxon>Marchantiales</taxon>
        <taxon>Ricciaceae</taxon>
        <taxon>Riccia</taxon>
    </lineage>
</organism>
<comment type="similarity">
    <text evidence="4">Belongs to the beta-catenin family.</text>
</comment>
<dbReference type="Proteomes" id="UP001605036">
    <property type="component" value="Unassembled WGS sequence"/>
</dbReference>
<dbReference type="InterPro" id="IPR045156">
    <property type="entry name" value="Vac8"/>
</dbReference>
<keyword evidence="6" id="KW-0926">Vacuole</keyword>
<dbReference type="GO" id="GO:0005774">
    <property type="term" value="C:vacuolar membrane"/>
    <property type="evidence" value="ECO:0007669"/>
    <property type="project" value="UniProtKB-SubCell"/>
</dbReference>
<sequence length="2160" mass="237846">MVLAQAIQATGAIIQSVTTIQNIGNIRYRASNSWDEFGVQIDRLHHEHSLWLSKMSKKGMLAEEDGLQLVTKLNTALALFQTEESRLKSMENRSWFGRMYCFHFRAVVFPRRLNQTLKDVNEALVGQPLEPMNSNEKSAIEYSSSDVVGKSASLNYKVSSTKSSENLEKEMKSNIPRPGLLSLLPVSDSKYVPLRVSETAIFQALEDPMGPRVVVVHGGPGRGKSTLARAIALHYANQLPSNTGKTFDHVAFLRCGPRMISQRTQMELLRSLGGRGPDIEEISSTTPNILRARMKSRTILIILDDAWLLEPLQEVVKLGGDGVKFLVTSQKSNLLQNALPVEIQPVEEDDACSIFANHVSGLAGRKIPKEFRYVSENMIQQADNNPLALASLAMTIQNSRIDDIEEWQNTAKAHLDLLTLDEMDGAPVFDGKKPKSFWATMKLVRQSLPSDAQELFILSSIFEGPSTPESVVKILYGWHCHKHGSKIYLFTRWRNELKNNGSMLRVENEVIIETNSADLEKVSQRTWSLHSLHKSFVRSEMKLEMGRLAESFFGPDNNQEVVVDIGGHDRRDVDVDSEHDSHSEGYLKGESSRETDMDSSDDDEKESVGSNDERDGSDSVKGVNTREEAEIDEAIDEQERMVLFLCALYMDDEFSKKAVHKLRISGSIVETRIRRSAVEPILELLPEHDDQSENACIQRQSIQKVFVTYLSTGELDDEGFSNLLSKSEPPALLVTTYVLQSIASIAVYEEGKMLLSNKTRGTMAAVARLLDDDTNEDIQNNVLQTLATLAIFKENHEPIISASPDLLEKLVRFLGDHSPLRRQMIVCAILTNLTQGEENVIGDKALVSCLKELVRLLFNKNTRLPALSPLINMAGSDVDTAEKILQFPGVVREVVNMLSTTSDPRIQEHAAKALAMFGRNSADNKRKVFQQSPTCVSELLKLITSDTVYSVQVQALLALNEMEDGKTIITSTPRCLSELLNLLSTLSEQPEDVQVRALEALAQQAMEYEKASSTILNASGAISDLVTLLSRTDTPASVQSEAARTLAFLARRSLGNAKLILQESPGCIRDLLNLLSKKCNSKPYVQLRAAEALGDLAFKNVEASGEILDIPGSVRKLARLLASEVPGVRSEAARALGNLAEVSEENGKIMIMECPKLLHELLRLISTNQEEEAQLRAVTALGNLAFEDVELSRTIIEVPGAVEGLVSLLPKSEAPGIQEEAARAVANLASESVENSNLIIRISPWCIRDLVSLLSSESSEGARSRAVEALAEMSSENEEVAKDILDCPGSVWQLTRLLSSDESTDNQYHTARVLANLVCESAEHAKKIVLDSPTCVTDLVALMTKDHSPDVVYQAAGALGQLALVSLEIASKILEYPTLIKELIRLLTDDDRIDLQLQATEVLSILATSSLENRKAIVLQEPESVPEIVRLLKSTSEDLQYGAVHLLVCLAYENEENATEILKHPQAVKEVVSLLMNTENLDIQEEGIKTLAFLASSNPDNCKLMVLETPEFVLELARLISRDRNSDLLYQTGEALSELALNSLEVATKILEYPGIVRELTWLLANHERVDVQLQAAVFLSILASSSVENGKTMLVQYPECVNEILMLISERHDVQYGSVHLLACLAFENVDNSKEILGSPGAIEELVGLLAHDQNPDVQEEAARTLAFLADSDADHGAMILEECPNTIVELTRLISPGSKHKPDVQLRAVEVLTALGSGNIEISALILDTRGALRGLVGLLSKFYDEYSKIQEAVATCLAYIASDSVEHGKAIFKQRPECITELVRLLSSDHDPRVQRRAAEALAELAAASQEVSKTILETAEAVSRLVTLLRSNEAPEVQEEAARALANLVSENVDSGDMIILICPEVIDVLVRMTLINLPSQVQQRAIEALANLAFSNEEISNKIVDCQGTVKHLVTLVATSKNPAVQEAAARTLRNLASVHDVRSIMASVVDSESMDALVDVLSQKGSLSQKARYAGVVALTLMDPKRGDAVTLDTRIVCKARGCAKKMLGLFSEALVDFDSALRWEPNDDSVYSERMFVKAMLHNYEGALSDANKALQIDPFYPFYLQERGVLKIKMGDLQGALADLNRGDGEDYKTLKHRGYVKFLLKDEQGARNDAIRALRIKSSAASGTEPVCIPNDSLSCASVKYLDFHLL</sequence>